<keyword evidence="7" id="KW-1185">Reference proteome</keyword>
<dbReference type="GO" id="GO:0045490">
    <property type="term" value="P:pectin catabolic process"/>
    <property type="evidence" value="ECO:0007669"/>
    <property type="project" value="UniProtKB-UniPathway"/>
</dbReference>
<evidence type="ECO:0000313" key="7">
    <source>
        <dbReference type="Proteomes" id="UP000275267"/>
    </source>
</evidence>
<dbReference type="SUPFAM" id="SSF51126">
    <property type="entry name" value="Pectin lyase-like"/>
    <property type="match status" value="1"/>
</dbReference>
<accession>A0A3L6QEK4</accession>
<evidence type="ECO:0000256" key="3">
    <source>
        <dbReference type="ARBA" id="ARBA00023085"/>
    </source>
</evidence>
<dbReference type="STRING" id="4540.A0A3L6QEK4"/>
<sequence>MHPARAEPLFRLPARLRAVAAVRPPAAATVPSGRSSASVPLQAQLLPTATAVGLGQAGNVALIRDGQAAGRCGATCPVSIPSLQRPSTPAGLPGAPRLASLSSLSRSASLLTAPGLGMAGLLAYPDDGNEHVPNSLALIAQGRGGSVSAASFASAVAKAVHNRRLLQNDDDDDGNNGDNDSSNNGDGKQQPGEDTVIRVKAGTYEENMEVPPYRTNTSLVGEGRDTTIIRLGMGSKPEGGFRCGSRAA</sequence>
<dbReference type="InterPro" id="IPR012334">
    <property type="entry name" value="Pectin_lyas_fold"/>
</dbReference>
<dbReference type="EMBL" id="PQIB02000012">
    <property type="protein sequence ID" value="RLM78367.1"/>
    <property type="molecule type" value="Genomic_DNA"/>
</dbReference>
<gene>
    <name evidence="6" type="ORF">C2845_PM12G18010</name>
</gene>
<dbReference type="InterPro" id="IPR011050">
    <property type="entry name" value="Pectin_lyase_fold/virulence"/>
</dbReference>
<name>A0A3L6QEK4_PANMI</name>
<evidence type="ECO:0000256" key="4">
    <source>
        <dbReference type="SAM" id="MobiDB-lite"/>
    </source>
</evidence>
<dbReference type="Gene3D" id="2.160.20.10">
    <property type="entry name" value="Single-stranded right-handed beta-helix, Pectin lyase-like"/>
    <property type="match status" value="1"/>
</dbReference>
<comment type="pathway">
    <text evidence="1">Glycan metabolism; pectin degradation; 2-dehydro-3-deoxy-D-gluconate from pectin: step 1/5.</text>
</comment>
<keyword evidence="2" id="KW-0378">Hydrolase</keyword>
<dbReference type="AlphaFoldDB" id="A0A3L6QEK4"/>
<dbReference type="GO" id="GO:0030599">
    <property type="term" value="F:pectinesterase activity"/>
    <property type="evidence" value="ECO:0007669"/>
    <property type="project" value="InterPro"/>
</dbReference>
<feature type="domain" description="Pectinesterase catalytic" evidence="5">
    <location>
        <begin position="192"/>
        <end position="230"/>
    </location>
</feature>
<feature type="compositionally biased region" description="Low complexity" evidence="4">
    <location>
        <begin position="176"/>
        <end position="187"/>
    </location>
</feature>
<dbReference type="UniPathway" id="UPA00545">
    <property type="reaction ID" value="UER00823"/>
</dbReference>
<comment type="caution">
    <text evidence="6">The sequence shown here is derived from an EMBL/GenBank/DDBJ whole genome shotgun (WGS) entry which is preliminary data.</text>
</comment>
<proteinExistence type="predicted"/>
<evidence type="ECO:0000259" key="5">
    <source>
        <dbReference type="Pfam" id="PF01095"/>
    </source>
</evidence>
<organism evidence="6 7">
    <name type="scientific">Panicum miliaceum</name>
    <name type="common">Proso millet</name>
    <name type="synonym">Broomcorn millet</name>
    <dbReference type="NCBI Taxonomy" id="4540"/>
    <lineage>
        <taxon>Eukaryota</taxon>
        <taxon>Viridiplantae</taxon>
        <taxon>Streptophyta</taxon>
        <taxon>Embryophyta</taxon>
        <taxon>Tracheophyta</taxon>
        <taxon>Spermatophyta</taxon>
        <taxon>Magnoliopsida</taxon>
        <taxon>Liliopsida</taxon>
        <taxon>Poales</taxon>
        <taxon>Poaceae</taxon>
        <taxon>PACMAD clade</taxon>
        <taxon>Panicoideae</taxon>
        <taxon>Panicodae</taxon>
        <taxon>Paniceae</taxon>
        <taxon>Panicinae</taxon>
        <taxon>Panicum</taxon>
        <taxon>Panicum sect. Panicum</taxon>
    </lineage>
</organism>
<dbReference type="InterPro" id="IPR000070">
    <property type="entry name" value="Pectinesterase_cat"/>
</dbReference>
<dbReference type="GO" id="GO:0042545">
    <property type="term" value="P:cell wall modification"/>
    <property type="evidence" value="ECO:0007669"/>
    <property type="project" value="InterPro"/>
</dbReference>
<reference evidence="7" key="1">
    <citation type="journal article" date="2019" name="Nat. Commun.">
        <title>The genome of broomcorn millet.</title>
        <authorList>
            <person name="Zou C."/>
            <person name="Miki D."/>
            <person name="Li D."/>
            <person name="Tang Q."/>
            <person name="Xiao L."/>
            <person name="Rajput S."/>
            <person name="Deng P."/>
            <person name="Jia W."/>
            <person name="Huang R."/>
            <person name="Zhang M."/>
            <person name="Sun Y."/>
            <person name="Hu J."/>
            <person name="Fu X."/>
            <person name="Schnable P.S."/>
            <person name="Li F."/>
            <person name="Zhang H."/>
            <person name="Feng B."/>
            <person name="Zhu X."/>
            <person name="Liu R."/>
            <person name="Schnable J.C."/>
            <person name="Zhu J.-K."/>
            <person name="Zhang H."/>
        </authorList>
    </citation>
    <scope>NUCLEOTIDE SEQUENCE [LARGE SCALE GENOMIC DNA]</scope>
</reference>
<evidence type="ECO:0000256" key="1">
    <source>
        <dbReference type="ARBA" id="ARBA00005184"/>
    </source>
</evidence>
<dbReference type="Proteomes" id="UP000275267">
    <property type="component" value="Unassembled WGS sequence"/>
</dbReference>
<evidence type="ECO:0000256" key="2">
    <source>
        <dbReference type="ARBA" id="ARBA00022801"/>
    </source>
</evidence>
<dbReference type="Pfam" id="PF01095">
    <property type="entry name" value="Pectinesterase"/>
    <property type="match status" value="1"/>
</dbReference>
<evidence type="ECO:0000313" key="6">
    <source>
        <dbReference type="EMBL" id="RLM78367.1"/>
    </source>
</evidence>
<keyword evidence="3" id="KW-0063">Aspartyl esterase</keyword>
<protein>
    <recommendedName>
        <fullName evidence="5">Pectinesterase catalytic domain-containing protein</fullName>
    </recommendedName>
</protein>
<feature type="region of interest" description="Disordered" evidence="4">
    <location>
        <begin position="165"/>
        <end position="194"/>
    </location>
</feature>